<dbReference type="HOGENOM" id="CLU_078844_1_0_1"/>
<dbReference type="Proteomes" id="UP000015100">
    <property type="component" value="Unassembled WGS sequence"/>
</dbReference>
<evidence type="ECO:0000256" key="1">
    <source>
        <dbReference type="SAM" id="MobiDB-lite"/>
    </source>
</evidence>
<dbReference type="OrthoDB" id="5363135at2759"/>
<dbReference type="OMA" id="WRICESP"/>
<dbReference type="Pfam" id="PF20415">
    <property type="entry name" value="DUF6699"/>
    <property type="match status" value="1"/>
</dbReference>
<protein>
    <recommendedName>
        <fullName evidence="2">DUF6699 domain-containing protein</fullName>
    </recommendedName>
</protein>
<sequence length="162" mass="17264">MSADVTEASASSPTKHRRSSSSAAGVLSAADVEAKGDKLVIHKDAAGAKISWKMNSASSNISDPDLLGKHVTTPPVKKLDLKFPQTGLIITARNMKGVTYKDVCDAIHKQMKKRADDELDKPYLAGLYYDDEDASPTTLRLALTEHGAPVGKKSKKKGGDDA</sequence>
<feature type="region of interest" description="Disordered" evidence="1">
    <location>
        <begin position="1"/>
        <end position="27"/>
    </location>
</feature>
<reference evidence="3 4" key="1">
    <citation type="journal article" date="2013" name="PLoS Genet.">
        <title>Genomic mechanisms accounting for the adaptation to parasitism in nematode-trapping fungi.</title>
        <authorList>
            <person name="Meerupati T."/>
            <person name="Andersson K.M."/>
            <person name="Friman E."/>
            <person name="Kumar D."/>
            <person name="Tunlid A."/>
            <person name="Ahren D."/>
        </authorList>
    </citation>
    <scope>NUCLEOTIDE SEQUENCE [LARGE SCALE GENOMIC DNA]</scope>
    <source>
        <strain evidence="3 4">CBS 200.50</strain>
    </source>
</reference>
<accession>S8C1Q8</accession>
<evidence type="ECO:0000313" key="3">
    <source>
        <dbReference type="EMBL" id="EPS41542.1"/>
    </source>
</evidence>
<reference evidence="4" key="2">
    <citation type="submission" date="2013-04" db="EMBL/GenBank/DDBJ databases">
        <title>Genomic mechanisms accounting for the adaptation to parasitism in nematode-trapping fungi.</title>
        <authorList>
            <person name="Ahren D.G."/>
        </authorList>
    </citation>
    <scope>NUCLEOTIDE SEQUENCE [LARGE SCALE GENOMIC DNA]</scope>
    <source>
        <strain evidence="4">CBS 200.50</strain>
    </source>
</reference>
<feature type="domain" description="DUF6699" evidence="2">
    <location>
        <begin position="62"/>
        <end position="118"/>
    </location>
</feature>
<comment type="caution">
    <text evidence="3">The sequence shown here is derived from an EMBL/GenBank/DDBJ whole genome shotgun (WGS) entry which is preliminary data.</text>
</comment>
<dbReference type="EMBL" id="AQGS01000238">
    <property type="protein sequence ID" value="EPS41542.1"/>
    <property type="molecule type" value="Genomic_DNA"/>
</dbReference>
<name>S8C1Q8_DACHA</name>
<proteinExistence type="predicted"/>
<organism evidence="3 4">
    <name type="scientific">Dactylellina haptotyla (strain CBS 200.50)</name>
    <name type="common">Nematode-trapping fungus</name>
    <name type="synonym">Monacrosporium haptotylum</name>
    <dbReference type="NCBI Taxonomy" id="1284197"/>
    <lineage>
        <taxon>Eukaryota</taxon>
        <taxon>Fungi</taxon>
        <taxon>Dikarya</taxon>
        <taxon>Ascomycota</taxon>
        <taxon>Pezizomycotina</taxon>
        <taxon>Orbiliomycetes</taxon>
        <taxon>Orbiliales</taxon>
        <taxon>Orbiliaceae</taxon>
        <taxon>Dactylellina</taxon>
    </lineage>
</organism>
<keyword evidence="4" id="KW-1185">Reference proteome</keyword>
<evidence type="ECO:0000259" key="2">
    <source>
        <dbReference type="Pfam" id="PF20415"/>
    </source>
</evidence>
<gene>
    <name evidence="3" type="ORF">H072_4573</name>
</gene>
<evidence type="ECO:0000313" key="4">
    <source>
        <dbReference type="Proteomes" id="UP000015100"/>
    </source>
</evidence>
<dbReference type="AlphaFoldDB" id="S8C1Q8"/>
<dbReference type="InterPro" id="IPR046522">
    <property type="entry name" value="DUF6699"/>
</dbReference>
<dbReference type="eggNOG" id="ENOG502S5UU">
    <property type="taxonomic scope" value="Eukaryota"/>
</dbReference>